<proteinExistence type="predicted"/>
<dbReference type="Pfam" id="PF07323">
    <property type="entry name" value="DUF1465"/>
    <property type="match status" value="1"/>
</dbReference>
<dbReference type="Proteomes" id="UP000094795">
    <property type="component" value="Unassembled WGS sequence"/>
</dbReference>
<dbReference type="STRING" id="1480615.AWJ14_09835"/>
<keyword evidence="2" id="KW-1185">Reference proteome</keyword>
<name>A0A1C1Z0N7_9HYPH</name>
<dbReference type="OrthoDB" id="9799531at2"/>
<dbReference type="EMBL" id="LQZT01000001">
    <property type="protein sequence ID" value="OCW59334.1"/>
    <property type="molecule type" value="Genomic_DNA"/>
</dbReference>
<dbReference type="InterPro" id="IPR038301">
    <property type="entry name" value="AraC-like_sf"/>
</dbReference>
<evidence type="ECO:0000313" key="1">
    <source>
        <dbReference type="EMBL" id="OCW59334.1"/>
    </source>
</evidence>
<dbReference type="AlphaFoldDB" id="A0A1C1Z0N7"/>
<protein>
    <submittedName>
        <fullName evidence="1">AraC family transcriptional regulator</fullName>
    </submittedName>
</protein>
<gene>
    <name evidence="1" type="ORF">AWJ14_09835</name>
</gene>
<dbReference type="RefSeq" id="WP_066173853.1">
    <property type="nucleotide sequence ID" value="NZ_LQZT01000001.1"/>
</dbReference>
<evidence type="ECO:0000313" key="2">
    <source>
        <dbReference type="Proteomes" id="UP000094795"/>
    </source>
</evidence>
<organism evidence="1 2">
    <name type="scientific">Hoeflea olei</name>
    <dbReference type="NCBI Taxonomy" id="1480615"/>
    <lineage>
        <taxon>Bacteria</taxon>
        <taxon>Pseudomonadati</taxon>
        <taxon>Pseudomonadota</taxon>
        <taxon>Alphaproteobacteria</taxon>
        <taxon>Hyphomicrobiales</taxon>
        <taxon>Rhizobiaceae</taxon>
        <taxon>Hoeflea</taxon>
    </lineage>
</organism>
<reference evidence="1 2" key="1">
    <citation type="submission" date="2015-12" db="EMBL/GenBank/DDBJ databases">
        <authorList>
            <person name="Shamseldin A."/>
            <person name="Moawad H."/>
            <person name="Abd El-Rahim W.M."/>
            <person name="Sadowsky M.J."/>
        </authorList>
    </citation>
    <scope>NUCLEOTIDE SEQUENCE [LARGE SCALE GENOMIC DNA]</scope>
    <source>
        <strain evidence="1 2">JC234</strain>
    </source>
</reference>
<dbReference type="InterPro" id="IPR010848">
    <property type="entry name" value="DUF1465"/>
</dbReference>
<comment type="caution">
    <text evidence="1">The sequence shown here is derived from an EMBL/GenBank/DDBJ whole genome shotgun (WGS) entry which is preliminary data.</text>
</comment>
<dbReference type="Gene3D" id="1.10.8.930">
    <property type="entry name" value="Protein of unknown function DUF1465"/>
    <property type="match status" value="1"/>
</dbReference>
<sequence>MSETSLNNVNLADRMANSAQFKALYAEGMGLVEETANYLDGPGRTASKALPRLASVLYAAESMRLTTRLMQMASWLLLQRAVNNGEMNRDQVLAEKSKVRLDSFNCDKNAQGWSELPEEFRDLVERSLRIQTRIALLDREIYRPAEATSLKPDNQNSVQAQQQLLQTVFATR</sequence>
<accession>A0A1C1Z0N7</accession>